<dbReference type="Proteomes" id="UP001267290">
    <property type="component" value="Unassembled WGS sequence"/>
</dbReference>
<evidence type="ECO:0000256" key="5">
    <source>
        <dbReference type="ARBA" id="ARBA00022989"/>
    </source>
</evidence>
<evidence type="ECO:0000313" key="11">
    <source>
        <dbReference type="EMBL" id="MDR6551383.1"/>
    </source>
</evidence>
<evidence type="ECO:0000256" key="8">
    <source>
        <dbReference type="SAM" id="MobiDB-lite"/>
    </source>
</evidence>
<keyword evidence="3 11" id="KW-0132">Cell division</keyword>
<evidence type="ECO:0000256" key="1">
    <source>
        <dbReference type="ARBA" id="ARBA00004370"/>
    </source>
</evidence>
<comment type="caution">
    <text evidence="11">The sequence shown here is derived from an EMBL/GenBank/DDBJ whole genome shotgun (WGS) entry which is preliminary data.</text>
</comment>
<feature type="compositionally biased region" description="Basic and acidic residues" evidence="8">
    <location>
        <begin position="252"/>
        <end position="262"/>
    </location>
</feature>
<keyword evidence="6 9" id="KW-0472">Membrane</keyword>
<evidence type="ECO:0000256" key="3">
    <source>
        <dbReference type="ARBA" id="ARBA00022618"/>
    </source>
</evidence>
<keyword evidence="2" id="KW-1003">Cell membrane</keyword>
<keyword evidence="7" id="KW-0131">Cell cycle</keyword>
<dbReference type="InterPro" id="IPR013685">
    <property type="entry name" value="POTRA_FtsQ_type"/>
</dbReference>
<feature type="domain" description="POTRA" evidence="10">
    <location>
        <begin position="45"/>
        <end position="113"/>
    </location>
</feature>
<dbReference type="PROSITE" id="PS51779">
    <property type="entry name" value="POTRA"/>
    <property type="match status" value="1"/>
</dbReference>
<keyword evidence="12" id="KW-1185">Reference proteome</keyword>
<comment type="subcellular location">
    <subcellularLocation>
        <location evidence="1">Membrane</location>
    </subcellularLocation>
</comment>
<feature type="transmembrane region" description="Helical" evidence="9">
    <location>
        <begin position="23"/>
        <end position="40"/>
    </location>
</feature>
<dbReference type="PANTHER" id="PTHR37820:SF1">
    <property type="entry name" value="CELL DIVISION PROTEIN FTSQ"/>
    <property type="match status" value="1"/>
</dbReference>
<organism evidence="11 12">
    <name type="scientific">Paenibacillus qinlingensis</name>
    <dbReference type="NCBI Taxonomy" id="1837343"/>
    <lineage>
        <taxon>Bacteria</taxon>
        <taxon>Bacillati</taxon>
        <taxon>Bacillota</taxon>
        <taxon>Bacilli</taxon>
        <taxon>Bacillales</taxon>
        <taxon>Paenibacillaceae</taxon>
        <taxon>Paenibacillus</taxon>
    </lineage>
</organism>
<evidence type="ECO:0000256" key="4">
    <source>
        <dbReference type="ARBA" id="ARBA00022692"/>
    </source>
</evidence>
<dbReference type="Gene3D" id="3.10.20.310">
    <property type="entry name" value="membrane protein fhac"/>
    <property type="match status" value="1"/>
</dbReference>
<proteinExistence type="predicted"/>
<name>A0ABU1NV78_9BACL</name>
<keyword evidence="5 9" id="KW-1133">Transmembrane helix</keyword>
<accession>A0ABU1NV78</accession>
<dbReference type="GO" id="GO:0051301">
    <property type="term" value="P:cell division"/>
    <property type="evidence" value="ECO:0007669"/>
    <property type="project" value="UniProtKB-KW"/>
</dbReference>
<dbReference type="Pfam" id="PF08478">
    <property type="entry name" value="POTRA_1"/>
    <property type="match status" value="1"/>
</dbReference>
<evidence type="ECO:0000259" key="10">
    <source>
        <dbReference type="PROSITE" id="PS51779"/>
    </source>
</evidence>
<dbReference type="EMBL" id="JAVDSB010000003">
    <property type="protein sequence ID" value="MDR6551383.1"/>
    <property type="molecule type" value="Genomic_DNA"/>
</dbReference>
<dbReference type="RefSeq" id="WP_310227026.1">
    <property type="nucleotide sequence ID" value="NZ_JAVDSB010000003.1"/>
</dbReference>
<evidence type="ECO:0000256" key="2">
    <source>
        <dbReference type="ARBA" id="ARBA00022475"/>
    </source>
</evidence>
<dbReference type="PANTHER" id="PTHR37820">
    <property type="entry name" value="CELL DIVISION PROTEIN DIVIB"/>
    <property type="match status" value="1"/>
</dbReference>
<dbReference type="InterPro" id="IPR050487">
    <property type="entry name" value="FtsQ_DivIB"/>
</dbReference>
<reference evidence="11 12" key="1">
    <citation type="submission" date="2023-07" db="EMBL/GenBank/DDBJ databases">
        <title>Sorghum-associated microbial communities from plants grown in Nebraska, USA.</title>
        <authorList>
            <person name="Schachtman D."/>
        </authorList>
    </citation>
    <scope>NUCLEOTIDE SEQUENCE [LARGE SCALE GENOMIC DNA]</scope>
    <source>
        <strain evidence="11 12">CC258</strain>
    </source>
</reference>
<gene>
    <name evidence="11" type="ORF">J2736_002570</name>
</gene>
<dbReference type="InterPro" id="IPR034746">
    <property type="entry name" value="POTRA"/>
</dbReference>
<keyword evidence="4 9" id="KW-0812">Transmembrane</keyword>
<evidence type="ECO:0000256" key="7">
    <source>
        <dbReference type="ARBA" id="ARBA00023306"/>
    </source>
</evidence>
<feature type="region of interest" description="Disordered" evidence="8">
    <location>
        <begin position="246"/>
        <end position="270"/>
    </location>
</feature>
<dbReference type="Gene3D" id="3.40.50.10960">
    <property type="match status" value="1"/>
</dbReference>
<protein>
    <submittedName>
        <fullName evidence="11">Cell division protein FtsQ</fullName>
    </submittedName>
</protein>
<evidence type="ECO:0000256" key="9">
    <source>
        <dbReference type="SAM" id="Phobius"/>
    </source>
</evidence>
<evidence type="ECO:0000313" key="12">
    <source>
        <dbReference type="Proteomes" id="UP001267290"/>
    </source>
</evidence>
<sequence>MSEDNKVPTLPVPKPRTRTNRKLLSFLIIFFLTVLIILFFQSSLSRISRIEVEGNVLLGSDVIGQASQVAIGDRFFAVSSATIGQRISTVPMIKKATVKKVFPGLIHIQVEEFPKVAFQIDPDGKKQAVLADGSVITLPAGSGVPLDMPILTGWADNDPNKAALCKVLGEIPQSALSDVSEIKPDPSESYPDKIKIYTRSQFEVHTTIAYLPDKIDNLPGYVASLVEDHITNGIITMLEAEYHSPFATTSEGKTDSKTDTKTTPKPTPKP</sequence>
<evidence type="ECO:0000256" key="6">
    <source>
        <dbReference type="ARBA" id="ARBA00023136"/>
    </source>
</evidence>